<feature type="transmembrane region" description="Helical" evidence="1">
    <location>
        <begin position="18"/>
        <end position="36"/>
    </location>
</feature>
<organism evidence="2">
    <name type="scientific">viral metagenome</name>
    <dbReference type="NCBI Taxonomy" id="1070528"/>
    <lineage>
        <taxon>unclassified sequences</taxon>
        <taxon>metagenomes</taxon>
        <taxon>organismal metagenomes</taxon>
    </lineage>
</organism>
<keyword evidence="1" id="KW-1133">Transmembrane helix</keyword>
<keyword evidence="1" id="KW-0472">Membrane</keyword>
<evidence type="ECO:0000256" key="1">
    <source>
        <dbReference type="SAM" id="Phobius"/>
    </source>
</evidence>
<dbReference type="AlphaFoldDB" id="A0A6C0I6Y6"/>
<dbReference type="EMBL" id="MN740103">
    <property type="protein sequence ID" value="QHT87893.1"/>
    <property type="molecule type" value="Genomic_DNA"/>
</dbReference>
<proteinExistence type="predicted"/>
<keyword evidence="1" id="KW-0812">Transmembrane</keyword>
<accession>A0A6C0I6Y6</accession>
<protein>
    <submittedName>
        <fullName evidence="2">Uncharacterized protein</fullName>
    </submittedName>
</protein>
<name>A0A6C0I6Y6_9ZZZZ</name>
<sequence>MTCTSCTEKSTHPETRPVIVVGTVLGLGLLCYLAFYKRSSK</sequence>
<evidence type="ECO:0000313" key="2">
    <source>
        <dbReference type="EMBL" id="QHT87893.1"/>
    </source>
</evidence>
<reference evidence="2" key="1">
    <citation type="journal article" date="2020" name="Nature">
        <title>Giant virus diversity and host interactions through global metagenomics.</title>
        <authorList>
            <person name="Schulz F."/>
            <person name="Roux S."/>
            <person name="Paez-Espino D."/>
            <person name="Jungbluth S."/>
            <person name="Walsh D.A."/>
            <person name="Denef V.J."/>
            <person name="McMahon K.D."/>
            <person name="Konstantinidis K.T."/>
            <person name="Eloe-Fadrosh E.A."/>
            <person name="Kyrpides N.C."/>
            <person name="Woyke T."/>
        </authorList>
    </citation>
    <scope>NUCLEOTIDE SEQUENCE</scope>
    <source>
        <strain evidence="2">GVMAG-M-3300023184-191</strain>
    </source>
</reference>